<comment type="similarity">
    <text evidence="1">Belongs to the LysR transcriptional regulatory family.</text>
</comment>
<dbReference type="Pfam" id="PF03466">
    <property type="entry name" value="LysR_substrate"/>
    <property type="match status" value="1"/>
</dbReference>
<dbReference type="PRINTS" id="PR00039">
    <property type="entry name" value="HTHLYSR"/>
</dbReference>
<evidence type="ECO:0000256" key="2">
    <source>
        <dbReference type="ARBA" id="ARBA00023015"/>
    </source>
</evidence>
<evidence type="ECO:0000259" key="5">
    <source>
        <dbReference type="PROSITE" id="PS50931"/>
    </source>
</evidence>
<keyword evidence="7" id="KW-1185">Reference proteome</keyword>
<evidence type="ECO:0000256" key="4">
    <source>
        <dbReference type="ARBA" id="ARBA00023163"/>
    </source>
</evidence>
<dbReference type="InterPro" id="IPR036388">
    <property type="entry name" value="WH-like_DNA-bd_sf"/>
</dbReference>
<dbReference type="GO" id="GO:0003700">
    <property type="term" value="F:DNA-binding transcription factor activity"/>
    <property type="evidence" value="ECO:0007669"/>
    <property type="project" value="InterPro"/>
</dbReference>
<dbReference type="PANTHER" id="PTHR30346">
    <property type="entry name" value="TRANSCRIPTIONAL DUAL REGULATOR HCAR-RELATED"/>
    <property type="match status" value="1"/>
</dbReference>
<proteinExistence type="inferred from homology"/>
<dbReference type="InterPro" id="IPR000847">
    <property type="entry name" value="LysR_HTH_N"/>
</dbReference>
<dbReference type="InterPro" id="IPR036390">
    <property type="entry name" value="WH_DNA-bd_sf"/>
</dbReference>
<keyword evidence="4" id="KW-0804">Transcription</keyword>
<dbReference type="GO" id="GO:0003677">
    <property type="term" value="F:DNA binding"/>
    <property type="evidence" value="ECO:0007669"/>
    <property type="project" value="UniProtKB-KW"/>
</dbReference>
<dbReference type="SUPFAM" id="SSF53850">
    <property type="entry name" value="Periplasmic binding protein-like II"/>
    <property type="match status" value="1"/>
</dbReference>
<dbReference type="Proteomes" id="UP000184501">
    <property type="component" value="Unassembled WGS sequence"/>
</dbReference>
<dbReference type="OrthoDB" id="3171102at2"/>
<evidence type="ECO:0000256" key="3">
    <source>
        <dbReference type="ARBA" id="ARBA00023125"/>
    </source>
</evidence>
<protein>
    <submittedName>
        <fullName evidence="6">DNA-binding transcriptional regulator, LysR family</fullName>
    </submittedName>
</protein>
<keyword evidence="3 6" id="KW-0238">DNA-binding</keyword>
<dbReference type="CDD" id="cd08414">
    <property type="entry name" value="PBP2_LTTR_aromatics_like"/>
    <property type="match status" value="1"/>
</dbReference>
<dbReference type="SUPFAM" id="SSF46785">
    <property type="entry name" value="Winged helix' DNA-binding domain"/>
    <property type="match status" value="1"/>
</dbReference>
<evidence type="ECO:0000313" key="6">
    <source>
        <dbReference type="EMBL" id="SHG79964.1"/>
    </source>
</evidence>
<dbReference type="Pfam" id="PF00126">
    <property type="entry name" value="HTH_1"/>
    <property type="match status" value="1"/>
</dbReference>
<gene>
    <name evidence="6" type="ORF">SAMN05444320_11423</name>
</gene>
<dbReference type="Gene3D" id="3.40.190.10">
    <property type="entry name" value="Periplasmic binding protein-like II"/>
    <property type="match status" value="2"/>
</dbReference>
<dbReference type="PROSITE" id="PS50931">
    <property type="entry name" value="HTH_LYSR"/>
    <property type="match status" value="1"/>
</dbReference>
<dbReference type="GO" id="GO:0032993">
    <property type="term" value="C:protein-DNA complex"/>
    <property type="evidence" value="ECO:0007669"/>
    <property type="project" value="TreeGrafter"/>
</dbReference>
<organism evidence="6 7">
    <name type="scientific">Streptoalloteichus hindustanus</name>
    <dbReference type="NCBI Taxonomy" id="2017"/>
    <lineage>
        <taxon>Bacteria</taxon>
        <taxon>Bacillati</taxon>
        <taxon>Actinomycetota</taxon>
        <taxon>Actinomycetes</taxon>
        <taxon>Pseudonocardiales</taxon>
        <taxon>Pseudonocardiaceae</taxon>
        <taxon>Streptoalloteichus</taxon>
    </lineage>
</organism>
<dbReference type="RefSeq" id="WP_073489310.1">
    <property type="nucleotide sequence ID" value="NZ_FQVN01000014.1"/>
</dbReference>
<dbReference type="PANTHER" id="PTHR30346:SF30">
    <property type="entry name" value="SMALL NEUTRAL PROTEASE REGULATORY PROTEIN"/>
    <property type="match status" value="1"/>
</dbReference>
<name>A0A1M5MRF3_STRHI</name>
<keyword evidence="2" id="KW-0805">Transcription regulation</keyword>
<dbReference type="Gene3D" id="1.10.10.10">
    <property type="entry name" value="Winged helix-like DNA-binding domain superfamily/Winged helix DNA-binding domain"/>
    <property type="match status" value="1"/>
</dbReference>
<reference evidence="6 7" key="1">
    <citation type="submission" date="2016-11" db="EMBL/GenBank/DDBJ databases">
        <authorList>
            <person name="Jaros S."/>
            <person name="Januszkiewicz K."/>
            <person name="Wedrychowicz H."/>
        </authorList>
    </citation>
    <scope>NUCLEOTIDE SEQUENCE [LARGE SCALE GENOMIC DNA]</scope>
    <source>
        <strain evidence="6 7">DSM 44523</strain>
    </source>
</reference>
<evidence type="ECO:0000256" key="1">
    <source>
        <dbReference type="ARBA" id="ARBA00009437"/>
    </source>
</evidence>
<dbReference type="STRING" id="2017.SAMN05444320_11423"/>
<sequence length="331" mass="37021">MELHVRHLRILCAIARAGSLNRAAVELRVAQPALSHQLRRIEQVVGCELFERDRRGVRPTRVGMLVLARAEAIVPAFDELERDFRPREHEPAGRLRVGWNDSAMTAALVGCLRRALPGVSVSTRADMSRTRLLSQVARRSIDLALVMMCGDRTQTVPDELEARVLVREPAFVALPATHRLADRSHVDLADLADEDWIVSSCGEGCRVVFREMCLAHGFTPRITHDVDTARDELVLGGLGVTLVQPTRPARPGLVVRPLVGDPMTVQHILLWRKDSPVSHLASGRLPRALLTAYELMAEKNDHYRRWLDERRMAQAVQPFLPPDTGVNKRTA</sequence>
<feature type="domain" description="HTH lysR-type" evidence="5">
    <location>
        <begin position="1"/>
        <end position="60"/>
    </location>
</feature>
<dbReference type="AlphaFoldDB" id="A0A1M5MRF3"/>
<dbReference type="InterPro" id="IPR005119">
    <property type="entry name" value="LysR_subst-bd"/>
</dbReference>
<dbReference type="EMBL" id="FQVN01000014">
    <property type="protein sequence ID" value="SHG79964.1"/>
    <property type="molecule type" value="Genomic_DNA"/>
</dbReference>
<accession>A0A1M5MRF3</accession>
<evidence type="ECO:0000313" key="7">
    <source>
        <dbReference type="Proteomes" id="UP000184501"/>
    </source>
</evidence>
<dbReference type="FunFam" id="1.10.10.10:FF:000001">
    <property type="entry name" value="LysR family transcriptional regulator"/>
    <property type="match status" value="1"/>
</dbReference>